<evidence type="ECO:0000256" key="2">
    <source>
        <dbReference type="SAM" id="SignalP"/>
    </source>
</evidence>
<organism evidence="3 4">
    <name type="scientific">Halioglobus maricola</name>
    <dbReference type="NCBI Taxonomy" id="2601894"/>
    <lineage>
        <taxon>Bacteria</taxon>
        <taxon>Pseudomonadati</taxon>
        <taxon>Pseudomonadota</taxon>
        <taxon>Gammaproteobacteria</taxon>
        <taxon>Cellvibrionales</taxon>
        <taxon>Halieaceae</taxon>
        <taxon>Halioglobus</taxon>
    </lineage>
</organism>
<keyword evidence="1" id="KW-0175">Coiled coil</keyword>
<keyword evidence="4" id="KW-1185">Reference proteome</keyword>
<reference evidence="3 4" key="1">
    <citation type="submission" date="2019-02" db="EMBL/GenBank/DDBJ databases">
        <authorList>
            <person name="Li S.-H."/>
        </authorList>
    </citation>
    <scope>NUCLEOTIDE SEQUENCE [LARGE SCALE GENOMIC DNA]</scope>
    <source>
        <strain evidence="3 4">IMCC14385</strain>
    </source>
</reference>
<feature type="signal peptide" evidence="2">
    <location>
        <begin position="1"/>
        <end position="18"/>
    </location>
</feature>
<dbReference type="KEGG" id="halc:EY643_00585"/>
<sequence>MRYLSTLLLLVACSQTHAQALQKPAAPQQGQDIMGKAMVVSRIAGLCEGLKQVQVFQKSAQLEGGDEFAQRFLAAEAKRLNKTLAQLDTQCNQAESTYRQLARMAGVENN</sequence>
<dbReference type="OrthoDB" id="7069056at2"/>
<evidence type="ECO:0000313" key="4">
    <source>
        <dbReference type="Proteomes" id="UP000326287"/>
    </source>
</evidence>
<dbReference type="AlphaFoldDB" id="A0A5P9NEV8"/>
<protein>
    <submittedName>
        <fullName evidence="3">Uncharacterized protein</fullName>
    </submittedName>
</protein>
<gene>
    <name evidence="3" type="ORF">EY643_00585</name>
</gene>
<evidence type="ECO:0000313" key="3">
    <source>
        <dbReference type="EMBL" id="QFU74262.1"/>
    </source>
</evidence>
<dbReference type="EMBL" id="CP036422">
    <property type="protein sequence ID" value="QFU74262.1"/>
    <property type="molecule type" value="Genomic_DNA"/>
</dbReference>
<feature type="coiled-coil region" evidence="1">
    <location>
        <begin position="70"/>
        <end position="104"/>
    </location>
</feature>
<proteinExistence type="predicted"/>
<accession>A0A5P9NEV8</accession>
<dbReference type="Proteomes" id="UP000326287">
    <property type="component" value="Chromosome"/>
</dbReference>
<keyword evidence="2" id="KW-0732">Signal</keyword>
<name>A0A5P9NEV8_9GAMM</name>
<feature type="chain" id="PRO_5024848233" evidence="2">
    <location>
        <begin position="19"/>
        <end position="110"/>
    </location>
</feature>
<evidence type="ECO:0000256" key="1">
    <source>
        <dbReference type="SAM" id="Coils"/>
    </source>
</evidence>